<dbReference type="PROSITE" id="PS01227">
    <property type="entry name" value="UPF0012"/>
    <property type="match status" value="1"/>
</dbReference>
<dbReference type="InterPro" id="IPR036526">
    <property type="entry name" value="C-N_Hydrolase_sf"/>
</dbReference>
<dbReference type="Gene3D" id="3.60.110.10">
    <property type="entry name" value="Carbon-nitrogen hydrolase"/>
    <property type="match status" value="1"/>
</dbReference>
<dbReference type="AlphaFoldDB" id="A0A9X1IF30"/>
<evidence type="ECO:0000259" key="3">
    <source>
        <dbReference type="PROSITE" id="PS50263"/>
    </source>
</evidence>
<comment type="similarity">
    <text evidence="1">Belongs to the carbon-nitrogen hydrolase superfamily. NIT1/NIT2 family.</text>
</comment>
<evidence type="ECO:0000313" key="5">
    <source>
        <dbReference type="Proteomes" id="UP001139311"/>
    </source>
</evidence>
<evidence type="ECO:0000256" key="2">
    <source>
        <dbReference type="ARBA" id="ARBA00022801"/>
    </source>
</evidence>
<feature type="domain" description="CN hydrolase" evidence="3">
    <location>
        <begin position="1"/>
        <end position="246"/>
    </location>
</feature>
<comment type="caution">
    <text evidence="4">The sequence shown here is derived from an EMBL/GenBank/DDBJ whole genome shotgun (WGS) entry which is preliminary data.</text>
</comment>
<protein>
    <submittedName>
        <fullName evidence="4">Carbon-nitrogen hydrolase family protein</fullName>
    </submittedName>
</protein>
<evidence type="ECO:0000256" key="1">
    <source>
        <dbReference type="ARBA" id="ARBA00010613"/>
    </source>
</evidence>
<dbReference type="CDD" id="cd07572">
    <property type="entry name" value="nit"/>
    <property type="match status" value="1"/>
</dbReference>
<dbReference type="PROSITE" id="PS50263">
    <property type="entry name" value="CN_HYDROLASE"/>
    <property type="match status" value="1"/>
</dbReference>
<dbReference type="InterPro" id="IPR003010">
    <property type="entry name" value="C-N_Hydrolase"/>
</dbReference>
<dbReference type="EMBL" id="JAJAQI010000028">
    <property type="protein sequence ID" value="MCB4823611.1"/>
    <property type="molecule type" value="Genomic_DNA"/>
</dbReference>
<keyword evidence="5" id="KW-1185">Reference proteome</keyword>
<organism evidence="4 5">
    <name type="scientific">Roseicella aerolata</name>
    <dbReference type="NCBI Taxonomy" id="2883479"/>
    <lineage>
        <taxon>Bacteria</taxon>
        <taxon>Pseudomonadati</taxon>
        <taxon>Pseudomonadota</taxon>
        <taxon>Alphaproteobacteria</taxon>
        <taxon>Acetobacterales</taxon>
        <taxon>Roseomonadaceae</taxon>
        <taxon>Roseicella</taxon>
    </lineage>
</organism>
<dbReference type="InterPro" id="IPR045254">
    <property type="entry name" value="Nit1/2_C-N_Hydrolase"/>
</dbReference>
<gene>
    <name evidence="4" type="ORF">LHA35_17920</name>
</gene>
<sequence>MRIAACQMNSQQDKAANLATALALLDQAAEAGADLAVLPEYLDYLGTDDGALHAAEPIPGPFIESLAAKARTLGLWVLAGSVHARGPDSRCRNASLLLDRQGRIAARYDKLHLFDIGLTGQPSYRESATVGGGDRVVTAEIDGVPVGLSICYDLRFPELYRLHALAGAQILLVPAAFTLHTGRAHWELLLRARAVENQCFVIAAGQVGESLPGKACFGHSMIVDPWGTVLACRPDGTGIAVAELDFDAQRRLRAELPTLANRRGDVYALQAPGHGQRW</sequence>
<evidence type="ECO:0000313" key="4">
    <source>
        <dbReference type="EMBL" id="MCB4823611.1"/>
    </source>
</evidence>
<keyword evidence="2 4" id="KW-0378">Hydrolase</keyword>
<reference evidence="4" key="1">
    <citation type="submission" date="2021-10" db="EMBL/GenBank/DDBJ databases">
        <title>Roseicella aerolatum sp. nov., isolated from aerosols of e-waste dismantling site.</title>
        <authorList>
            <person name="Qin T."/>
        </authorList>
    </citation>
    <scope>NUCLEOTIDE SEQUENCE</scope>
    <source>
        <strain evidence="4">GB24</strain>
    </source>
</reference>
<dbReference type="SUPFAM" id="SSF56317">
    <property type="entry name" value="Carbon-nitrogen hydrolase"/>
    <property type="match status" value="1"/>
</dbReference>
<dbReference type="Proteomes" id="UP001139311">
    <property type="component" value="Unassembled WGS sequence"/>
</dbReference>
<dbReference type="PANTHER" id="PTHR23088">
    <property type="entry name" value="NITRILASE-RELATED"/>
    <property type="match status" value="1"/>
</dbReference>
<dbReference type="PANTHER" id="PTHR23088:SF27">
    <property type="entry name" value="DEAMINATED GLUTATHIONE AMIDASE"/>
    <property type="match status" value="1"/>
</dbReference>
<proteinExistence type="inferred from homology"/>
<dbReference type="GO" id="GO:0016811">
    <property type="term" value="F:hydrolase activity, acting on carbon-nitrogen (but not peptide) bonds, in linear amides"/>
    <property type="evidence" value="ECO:0007669"/>
    <property type="project" value="InterPro"/>
</dbReference>
<dbReference type="InterPro" id="IPR001110">
    <property type="entry name" value="UPF0012_CS"/>
</dbReference>
<dbReference type="RefSeq" id="WP_226610529.1">
    <property type="nucleotide sequence ID" value="NZ_JAJAQI010000028.1"/>
</dbReference>
<dbReference type="Pfam" id="PF00795">
    <property type="entry name" value="CN_hydrolase"/>
    <property type="match status" value="1"/>
</dbReference>
<name>A0A9X1IF30_9PROT</name>
<accession>A0A9X1IF30</accession>